<keyword evidence="1" id="KW-0597">Phosphoprotein</keyword>
<dbReference type="FunFam" id="3.10.20.90:FF:000042">
    <property type="entry name" value="Ral guanine nucleotide dissociation stimulator isoform 1"/>
    <property type="match status" value="1"/>
</dbReference>
<feature type="region of interest" description="Disordered" evidence="4">
    <location>
        <begin position="671"/>
        <end position="716"/>
    </location>
</feature>
<dbReference type="RefSeq" id="XP_033714848.1">
    <property type="nucleotide sequence ID" value="XM_033858957.1"/>
</dbReference>
<dbReference type="GO" id="GO:0007265">
    <property type="term" value="P:Ras protein signal transduction"/>
    <property type="evidence" value="ECO:0007669"/>
    <property type="project" value="TreeGrafter"/>
</dbReference>
<dbReference type="InterPro" id="IPR019804">
    <property type="entry name" value="Ras_G-nucl-exch_fac_CS"/>
</dbReference>
<feature type="domain" description="Ras-GEF" evidence="5">
    <location>
        <begin position="326"/>
        <end position="591"/>
    </location>
</feature>
<dbReference type="SUPFAM" id="SSF54236">
    <property type="entry name" value="Ubiquitin-like"/>
    <property type="match status" value="1"/>
</dbReference>
<dbReference type="SUPFAM" id="SSF48366">
    <property type="entry name" value="Ras GEF"/>
    <property type="match status" value="1"/>
</dbReference>
<dbReference type="InterPro" id="IPR001895">
    <property type="entry name" value="RASGEF_cat_dom"/>
</dbReference>
<evidence type="ECO:0000313" key="8">
    <source>
        <dbReference type="Proteomes" id="UP000245320"/>
    </source>
</evidence>
<evidence type="ECO:0000259" key="7">
    <source>
        <dbReference type="PROSITE" id="PS50212"/>
    </source>
</evidence>
<dbReference type="PANTHER" id="PTHR23113">
    <property type="entry name" value="GUANINE NUCLEOTIDE EXCHANGE FACTOR"/>
    <property type="match status" value="1"/>
</dbReference>
<dbReference type="SMART" id="SM00229">
    <property type="entry name" value="RasGEFN"/>
    <property type="match status" value="1"/>
</dbReference>
<dbReference type="Pfam" id="PF00788">
    <property type="entry name" value="RA"/>
    <property type="match status" value="1"/>
</dbReference>
<evidence type="ECO:0000313" key="9">
    <source>
        <dbReference type="RefSeq" id="XP_033714848.1"/>
    </source>
</evidence>
<feature type="domain" description="N-terminal Ras-GEF" evidence="7">
    <location>
        <begin position="112"/>
        <end position="249"/>
    </location>
</feature>
<feature type="domain" description="Ras-associating" evidence="6">
    <location>
        <begin position="741"/>
        <end position="828"/>
    </location>
</feature>
<dbReference type="Proteomes" id="UP000245320">
    <property type="component" value="Chromosome 6"/>
</dbReference>
<dbReference type="InterPro" id="IPR000651">
    <property type="entry name" value="Ras-like_Gua-exchang_fac_N"/>
</dbReference>
<dbReference type="Pfam" id="PF00617">
    <property type="entry name" value="RasGEF"/>
    <property type="match status" value="1"/>
</dbReference>
<keyword evidence="8" id="KW-1185">Reference proteome</keyword>
<evidence type="ECO:0000256" key="2">
    <source>
        <dbReference type="ARBA" id="ARBA00022658"/>
    </source>
</evidence>
<feature type="compositionally biased region" description="Low complexity" evidence="4">
    <location>
        <begin position="688"/>
        <end position="715"/>
    </location>
</feature>
<dbReference type="PROSITE" id="PS50009">
    <property type="entry name" value="RASGEF_CAT"/>
    <property type="match status" value="1"/>
</dbReference>
<dbReference type="SMART" id="SM00147">
    <property type="entry name" value="RasGEF"/>
    <property type="match status" value="1"/>
</dbReference>
<dbReference type="PROSITE" id="PS00720">
    <property type="entry name" value="RASGEF"/>
    <property type="match status" value="1"/>
</dbReference>
<evidence type="ECO:0000256" key="4">
    <source>
        <dbReference type="SAM" id="MobiDB-lite"/>
    </source>
</evidence>
<dbReference type="Gene3D" id="3.10.20.90">
    <property type="entry name" value="Phosphatidylinositol 3-kinase Catalytic Subunit, Chain A, domain 1"/>
    <property type="match status" value="1"/>
</dbReference>
<keyword evidence="2 3" id="KW-0344">Guanine-nucleotide releasing factor</keyword>
<dbReference type="PROSITE" id="PS50200">
    <property type="entry name" value="RA"/>
    <property type="match status" value="1"/>
</dbReference>
<evidence type="ECO:0000256" key="3">
    <source>
        <dbReference type="PROSITE-ProRule" id="PRU00168"/>
    </source>
</evidence>
<sequence>MVQRMWAEAAGPAGGAEPLFPGSRRSRSVWDAVRLEVGGPDSCPVVLHSFTQLDPDLPRLESSTQEIGEELVNGVIYSISLRKVQVHHGANKGQRWLGYENDSALNLYETCKVRTVKAGTLEKLVEHLVPAFQGSDLSYVTIFLCTYRAFTTTQRVLDLLFQRYGRCDALTASSRYGCILPYSSEDGGPQDQLKNAVSSILGTWLDQYSEDFCQPPDFPCLKQLVAYVQLNMPGSDLERRAHLLLAQLERTELTKAEPEALAPALKPTAALEPVPAPALAPRPVPGPDLEPALAPAPAPAPEPSWPLPVAAENGLGEEKPHLLAFPPDLVAEQFTLMDAELFKKVVPYHCLGSIWSQRDKRGKEHLAPTVRATVAQFNSVANCVITTCLGDRSVTARARARVLEHWIEVARECRVLKNFSSLYAILSALQSNSIHRLKKTWEEVSRDSLRIFQKLSEIFSDENNYSLSRELLIKEGTSKFATLEMNPKRAQRRPKEVLSQGVIQGTVPYLGTFLTDLVMLDTAMKDYLYGRLINFEKRRKEFEVIAQIKLLQSACNNYSIAAEEHFGAWFRAMERLSEADSYSLSCELEPPSESASNTLKVKKNTAIVKRWSDRQAPSTELSTGSSCHSKSCDQLRCGPYLSSGDIADALSVHSAGSSSSDVEEITMSFVPESPDGQEKKFWECTSQSSPETSGISSASSSTSSSSASTTPVATTRTHKRSVSGVCSYSSSLPLYNQQVGDCCIIRVSLDVDNGNMYKSILVTSQDKAPAVIRKAMDKHNLDEDEPEDYELVQVISDDRKLKIPDNANVFYAMNSTANYDFVLKKRTFTKGAKVRHGASSTLPRMKQKGLKIAKGIF</sequence>
<accession>A0A6J3RLC0</accession>
<dbReference type="CDD" id="cd06224">
    <property type="entry name" value="REM"/>
    <property type="match status" value="1"/>
</dbReference>
<dbReference type="SMART" id="SM00314">
    <property type="entry name" value="RA"/>
    <property type="match status" value="1"/>
</dbReference>
<proteinExistence type="predicted"/>
<dbReference type="InterPro" id="IPR036964">
    <property type="entry name" value="RASGEF_cat_dom_sf"/>
</dbReference>
<feature type="compositionally biased region" description="Pro residues" evidence="4">
    <location>
        <begin position="276"/>
        <end position="306"/>
    </location>
</feature>
<dbReference type="AlphaFoldDB" id="A0A6J3RLC0"/>
<dbReference type="CDD" id="cd17209">
    <property type="entry name" value="RA_RalGDS"/>
    <property type="match status" value="1"/>
</dbReference>
<dbReference type="GeneID" id="101318964"/>
<dbReference type="InterPro" id="IPR023578">
    <property type="entry name" value="Ras_GEF_dom_sf"/>
</dbReference>
<dbReference type="CTD" id="5900"/>
<dbReference type="Pfam" id="PF00618">
    <property type="entry name" value="RasGEF_N"/>
    <property type="match status" value="1"/>
</dbReference>
<evidence type="ECO:0000259" key="5">
    <source>
        <dbReference type="PROSITE" id="PS50009"/>
    </source>
</evidence>
<protein>
    <submittedName>
        <fullName evidence="9">Ral guanine nucleotide dissociation stimulator isoform X13</fullName>
    </submittedName>
</protein>
<dbReference type="Gene3D" id="1.20.870.10">
    <property type="entry name" value="Son of sevenless (SoS) protein Chain: S domain 1"/>
    <property type="match status" value="1"/>
</dbReference>
<feature type="region of interest" description="Disordered" evidence="4">
    <location>
        <begin position="276"/>
        <end position="312"/>
    </location>
</feature>
<dbReference type="InterPro" id="IPR029071">
    <property type="entry name" value="Ubiquitin-like_domsf"/>
</dbReference>
<dbReference type="CDD" id="cd00155">
    <property type="entry name" value="RasGEF"/>
    <property type="match status" value="1"/>
</dbReference>
<dbReference type="GO" id="GO:0005886">
    <property type="term" value="C:plasma membrane"/>
    <property type="evidence" value="ECO:0007669"/>
    <property type="project" value="TreeGrafter"/>
</dbReference>
<dbReference type="PROSITE" id="PS50212">
    <property type="entry name" value="RASGEF_NTER"/>
    <property type="match status" value="1"/>
</dbReference>
<dbReference type="InterPro" id="IPR008937">
    <property type="entry name" value="Ras-like_GEF"/>
</dbReference>
<evidence type="ECO:0000259" key="6">
    <source>
        <dbReference type="PROSITE" id="PS50200"/>
    </source>
</evidence>
<dbReference type="Gene3D" id="1.10.840.10">
    <property type="entry name" value="Ras guanine-nucleotide exchange factors catalytic domain"/>
    <property type="match status" value="1"/>
</dbReference>
<dbReference type="InterPro" id="IPR015758">
    <property type="entry name" value="RalGDS_RA"/>
</dbReference>
<reference evidence="9" key="1">
    <citation type="submission" date="2025-08" db="UniProtKB">
        <authorList>
            <consortium name="RefSeq"/>
        </authorList>
    </citation>
    <scope>IDENTIFICATION</scope>
    <source>
        <tissue evidence="9">Spleen</tissue>
    </source>
</reference>
<dbReference type="FunFam" id="1.20.870.10:FF:000003">
    <property type="entry name" value="Ral guanine nucleotide dissociation stimulator isoform 1"/>
    <property type="match status" value="1"/>
</dbReference>
<gene>
    <name evidence="9" type="primary">RALGDS</name>
</gene>
<organism evidence="8 9">
    <name type="scientific">Tursiops truncatus</name>
    <name type="common">Atlantic bottle-nosed dolphin</name>
    <name type="synonym">Delphinus truncatus</name>
    <dbReference type="NCBI Taxonomy" id="9739"/>
    <lineage>
        <taxon>Eukaryota</taxon>
        <taxon>Metazoa</taxon>
        <taxon>Chordata</taxon>
        <taxon>Craniata</taxon>
        <taxon>Vertebrata</taxon>
        <taxon>Euteleostomi</taxon>
        <taxon>Mammalia</taxon>
        <taxon>Eutheria</taxon>
        <taxon>Laurasiatheria</taxon>
        <taxon>Artiodactyla</taxon>
        <taxon>Whippomorpha</taxon>
        <taxon>Cetacea</taxon>
        <taxon>Odontoceti</taxon>
        <taxon>Delphinidae</taxon>
        <taxon>Tursiops</taxon>
    </lineage>
</organism>
<dbReference type="PANTHER" id="PTHR23113:SF35">
    <property type="entry name" value="RAL GUANINE NUCLEOTIDE DISSOCIATION STIMULATOR"/>
    <property type="match status" value="1"/>
</dbReference>
<dbReference type="GO" id="GO:0005085">
    <property type="term" value="F:guanyl-nucleotide exchange factor activity"/>
    <property type="evidence" value="ECO:0007669"/>
    <property type="project" value="UniProtKB-KW"/>
</dbReference>
<evidence type="ECO:0000256" key="1">
    <source>
        <dbReference type="ARBA" id="ARBA00022553"/>
    </source>
</evidence>
<dbReference type="InterPro" id="IPR000159">
    <property type="entry name" value="RA_dom"/>
</dbReference>
<dbReference type="FunFam" id="1.10.840.10:FF:000005">
    <property type="entry name" value="Ral guanine nucleotide dissociation stimulator isoform 1"/>
    <property type="match status" value="1"/>
</dbReference>
<name>A0A6J3RLC0_TURTR</name>